<dbReference type="EMBL" id="CP023445">
    <property type="protein sequence ID" value="ATE55719.1"/>
    <property type="molecule type" value="Genomic_DNA"/>
</dbReference>
<evidence type="ECO:0000313" key="1">
    <source>
        <dbReference type="EMBL" id="ATE55719.1"/>
    </source>
</evidence>
<dbReference type="AlphaFoldDB" id="A0A290Z9R9"/>
<name>A0A290Z9R9_9PSEU</name>
<accession>A0A290Z9R9</accession>
<protein>
    <submittedName>
        <fullName evidence="1">Uncharacterized protein</fullName>
    </submittedName>
</protein>
<dbReference type="KEGG" id="apre:CNX65_22525"/>
<dbReference type="Proteomes" id="UP000218505">
    <property type="component" value="Chromosome"/>
</dbReference>
<reference evidence="1" key="1">
    <citation type="submission" date="2017-09" db="EMBL/GenBank/DDBJ databases">
        <title>Complete Genome Sequence of ansamitocin-producing Bacterium Actinosynnema pretiosum X47.</title>
        <authorList>
            <person name="Cao G."/>
            <person name="Zong G."/>
            <person name="Zhong C."/>
            <person name="Fu J."/>
        </authorList>
    </citation>
    <scope>NUCLEOTIDE SEQUENCE [LARGE SCALE GENOMIC DNA]</scope>
    <source>
        <strain evidence="1">X47</strain>
    </source>
</reference>
<proteinExistence type="predicted"/>
<gene>
    <name evidence="1" type="ORF">CNX65_22525</name>
</gene>
<sequence length="144" mass="15695">MLPLLSPDGEGQMSVTTWTDVINYVRTRSEVLEESDTWLRFRVEVSDTRTQQVSVQRVPQEDGSTWLVLSSPVGWAEKIDQTRFLELAGAAPVGGAGVVDGVALLKHTVVLGEQGVVAEFATPLGLLVERADAFEHELTAADQF</sequence>
<evidence type="ECO:0000313" key="2">
    <source>
        <dbReference type="Proteomes" id="UP000218505"/>
    </source>
</evidence>
<keyword evidence="2" id="KW-1185">Reference proteome</keyword>
<organism evidence="1 2">
    <name type="scientific">Actinosynnema pretiosum</name>
    <dbReference type="NCBI Taxonomy" id="42197"/>
    <lineage>
        <taxon>Bacteria</taxon>
        <taxon>Bacillati</taxon>
        <taxon>Actinomycetota</taxon>
        <taxon>Actinomycetes</taxon>
        <taxon>Pseudonocardiales</taxon>
        <taxon>Pseudonocardiaceae</taxon>
        <taxon>Actinosynnema</taxon>
    </lineage>
</organism>